<evidence type="ECO:0000256" key="2">
    <source>
        <dbReference type="ARBA" id="ARBA00022679"/>
    </source>
</evidence>
<evidence type="ECO:0000256" key="3">
    <source>
        <dbReference type="ARBA" id="ARBA00022741"/>
    </source>
</evidence>
<keyword evidence="5" id="KW-0067">ATP-binding</keyword>
<accession>A0ABM4BAW9</accession>
<dbReference type="InterPro" id="IPR011009">
    <property type="entry name" value="Kinase-like_dom_sf"/>
</dbReference>
<organism evidence="9 10">
    <name type="scientific">Hydra vulgaris</name>
    <name type="common">Hydra</name>
    <name type="synonym">Hydra attenuata</name>
    <dbReference type="NCBI Taxonomy" id="6087"/>
    <lineage>
        <taxon>Eukaryota</taxon>
        <taxon>Metazoa</taxon>
        <taxon>Cnidaria</taxon>
        <taxon>Hydrozoa</taxon>
        <taxon>Hydroidolina</taxon>
        <taxon>Anthoathecata</taxon>
        <taxon>Aplanulata</taxon>
        <taxon>Hydridae</taxon>
        <taxon>Hydra</taxon>
    </lineage>
</organism>
<keyword evidence="1" id="KW-0723">Serine/threonine-protein kinase</keyword>
<evidence type="ECO:0000259" key="8">
    <source>
        <dbReference type="PROSITE" id="PS50017"/>
    </source>
</evidence>
<gene>
    <name evidence="10" type="primary">LOC136076662</name>
</gene>
<feature type="domain" description="Death" evidence="8">
    <location>
        <begin position="21"/>
        <end position="92"/>
    </location>
</feature>
<feature type="region of interest" description="Disordered" evidence="6">
    <location>
        <begin position="102"/>
        <end position="126"/>
    </location>
</feature>
<name>A0ABM4BAW9_HYDVU</name>
<dbReference type="CDD" id="cd01670">
    <property type="entry name" value="Death"/>
    <property type="match status" value="1"/>
</dbReference>
<dbReference type="InterPro" id="IPR000488">
    <property type="entry name" value="Death_dom"/>
</dbReference>
<dbReference type="InterPro" id="IPR000719">
    <property type="entry name" value="Prot_kinase_dom"/>
</dbReference>
<dbReference type="Gene3D" id="1.10.510.10">
    <property type="entry name" value="Transferase(Phosphotransferase) domain 1"/>
    <property type="match status" value="2"/>
</dbReference>
<dbReference type="PROSITE" id="PS00108">
    <property type="entry name" value="PROTEIN_KINASE_ST"/>
    <property type="match status" value="1"/>
</dbReference>
<dbReference type="GeneID" id="136076662"/>
<dbReference type="InterPro" id="IPR008271">
    <property type="entry name" value="Ser/Thr_kinase_AS"/>
</dbReference>
<keyword evidence="9" id="KW-1185">Reference proteome</keyword>
<dbReference type="PANTHER" id="PTHR11584">
    <property type="entry name" value="SERINE/THREONINE PROTEIN KINASE"/>
    <property type="match status" value="1"/>
</dbReference>
<keyword evidence="4" id="KW-0418">Kinase</keyword>
<dbReference type="SUPFAM" id="SSF56112">
    <property type="entry name" value="Protein kinase-like (PK-like)"/>
    <property type="match status" value="1"/>
</dbReference>
<evidence type="ECO:0000259" key="7">
    <source>
        <dbReference type="PROSITE" id="PS50011"/>
    </source>
</evidence>
<proteinExistence type="predicted"/>
<keyword evidence="3" id="KW-0547">Nucleotide-binding</keyword>
<dbReference type="Gene3D" id="1.10.533.10">
    <property type="entry name" value="Death Domain, Fas"/>
    <property type="match status" value="1"/>
</dbReference>
<reference evidence="9" key="1">
    <citation type="submission" date="2025-05" db="UniProtKB">
        <authorList>
            <consortium name="RefSeq"/>
        </authorList>
    </citation>
    <scope>NUCLEOTIDE SEQUENCE [LARGE SCALE GENOMIC DNA]</scope>
</reference>
<dbReference type="Proteomes" id="UP001652625">
    <property type="component" value="Chromosome 02"/>
</dbReference>
<protein>
    <submittedName>
        <fullName evidence="10">Mitogen-activated protein kinase kinase kinase A-like isoform X1</fullName>
    </submittedName>
</protein>
<evidence type="ECO:0000256" key="5">
    <source>
        <dbReference type="ARBA" id="ARBA00022840"/>
    </source>
</evidence>
<reference evidence="10" key="2">
    <citation type="submission" date="2025-08" db="UniProtKB">
        <authorList>
            <consortium name="RefSeq"/>
        </authorList>
    </citation>
    <scope>IDENTIFICATION</scope>
</reference>
<evidence type="ECO:0000313" key="10">
    <source>
        <dbReference type="RefSeq" id="XP_065646060.1"/>
    </source>
</evidence>
<keyword evidence="2" id="KW-0808">Transferase</keyword>
<dbReference type="SMART" id="SM00220">
    <property type="entry name" value="S_TKc"/>
    <property type="match status" value="1"/>
</dbReference>
<dbReference type="PROSITE" id="PS50011">
    <property type="entry name" value="PROTEIN_KINASE_DOM"/>
    <property type="match status" value="1"/>
</dbReference>
<dbReference type="PANTHER" id="PTHR11584:SF369">
    <property type="entry name" value="MITOGEN-ACTIVATED PROTEIN KINASE KINASE KINASE 19-RELATED"/>
    <property type="match status" value="1"/>
</dbReference>
<evidence type="ECO:0000256" key="1">
    <source>
        <dbReference type="ARBA" id="ARBA00022527"/>
    </source>
</evidence>
<feature type="domain" description="Protein kinase" evidence="7">
    <location>
        <begin position="145"/>
        <end position="444"/>
    </location>
</feature>
<sequence>MDKVLQYPQFLIKLSKLLVQDWFEIGIYLNVKPHILEAIRNDSINLLKQEDKAYEMIRKWFNLDENPTFEKLKLAILNIPKKDLLKEVEVLANMFVNNSSNSPSNIRERNNSLNSETSNSPVNSTKFSAKKDMDELSIENMINELKKIKILAACAFGKVHLCKSEYIGKNLVMKCIETDNIDNNVEAKQAVEDFKHEILLFKELNHERIVKYYGTTYTNTTISIVMEFMEGGSLKDKISNEGALDEKAASEKSYQVLCGLEYLHNKNIVHRDIKCANILLDLYGNCKLADFGISKHIQATNQTYKPYEGTLSIHYDRRYARQELTLYGHRNTCRLWTIRSYAGCKTFVGTSYWMSPEVVRASSYGKKADIWSFGCTVLEMLTKTPPWFHLKSEAAAIYNIGTNPTIPHLPDNSSNSCKTFVNDCFQSDPKLRPNALQLLSYDWVKR</sequence>
<dbReference type="PROSITE" id="PS50017">
    <property type="entry name" value="DEATH_DOMAIN"/>
    <property type="match status" value="1"/>
</dbReference>
<evidence type="ECO:0000256" key="6">
    <source>
        <dbReference type="SAM" id="MobiDB-lite"/>
    </source>
</evidence>
<dbReference type="RefSeq" id="XP_065646060.1">
    <property type="nucleotide sequence ID" value="XM_065789988.1"/>
</dbReference>
<evidence type="ECO:0000313" key="9">
    <source>
        <dbReference type="Proteomes" id="UP001652625"/>
    </source>
</evidence>
<evidence type="ECO:0000256" key="4">
    <source>
        <dbReference type="ARBA" id="ARBA00022777"/>
    </source>
</evidence>
<dbReference type="SUPFAM" id="SSF47986">
    <property type="entry name" value="DEATH domain"/>
    <property type="match status" value="1"/>
</dbReference>
<dbReference type="Pfam" id="PF00069">
    <property type="entry name" value="Pkinase"/>
    <property type="match status" value="1"/>
</dbReference>
<dbReference type="InterPro" id="IPR011029">
    <property type="entry name" value="DEATH-like_dom_sf"/>
</dbReference>